<keyword evidence="16" id="KW-0505">Motor protein</keyword>
<dbReference type="GO" id="GO:0005886">
    <property type="term" value="C:plasma membrane"/>
    <property type="evidence" value="ECO:0007669"/>
    <property type="project" value="UniProtKB-SubCell"/>
</dbReference>
<dbReference type="GO" id="GO:0007018">
    <property type="term" value="P:microtubule-based movement"/>
    <property type="evidence" value="ECO:0007669"/>
    <property type="project" value="InterPro"/>
</dbReference>
<name>A0A6G0TGT0_APHGL</name>
<dbReference type="GO" id="GO:0005929">
    <property type="term" value="C:cilium"/>
    <property type="evidence" value="ECO:0007669"/>
    <property type="project" value="UniProtKB-SubCell"/>
</dbReference>
<dbReference type="GO" id="GO:0030030">
    <property type="term" value="P:cell projection organization"/>
    <property type="evidence" value="ECO:0007669"/>
    <property type="project" value="UniProtKB-KW"/>
</dbReference>
<dbReference type="InterPro" id="IPR003593">
    <property type="entry name" value="AAA+_ATPase"/>
</dbReference>
<dbReference type="PANTHER" id="PTHR45703">
    <property type="entry name" value="DYNEIN HEAVY CHAIN"/>
    <property type="match status" value="1"/>
</dbReference>
<dbReference type="Gene3D" id="6.10.140.1060">
    <property type="match status" value="1"/>
</dbReference>
<comment type="similarity">
    <text evidence="4">Belongs to the dynein heavy chain family.</text>
</comment>
<keyword evidence="7" id="KW-0963">Cytoplasm</keyword>
<dbReference type="Gene3D" id="3.40.50.300">
    <property type="entry name" value="P-loop containing nucleotide triphosphate hydrolases"/>
    <property type="match status" value="5"/>
</dbReference>
<keyword evidence="14" id="KW-0969">Cilium</keyword>
<dbReference type="Gene3D" id="1.20.58.1120">
    <property type="match status" value="1"/>
</dbReference>
<organism evidence="22 23">
    <name type="scientific">Aphis glycines</name>
    <name type="common">Soybean aphid</name>
    <dbReference type="NCBI Taxonomy" id="307491"/>
    <lineage>
        <taxon>Eukaryota</taxon>
        <taxon>Metazoa</taxon>
        <taxon>Ecdysozoa</taxon>
        <taxon>Arthropoda</taxon>
        <taxon>Hexapoda</taxon>
        <taxon>Insecta</taxon>
        <taxon>Pterygota</taxon>
        <taxon>Neoptera</taxon>
        <taxon>Paraneoptera</taxon>
        <taxon>Hemiptera</taxon>
        <taxon>Sternorrhyncha</taxon>
        <taxon>Aphidomorpha</taxon>
        <taxon>Aphidoidea</taxon>
        <taxon>Aphididae</taxon>
        <taxon>Aphidini</taxon>
        <taxon>Aphis</taxon>
        <taxon>Aphis</taxon>
    </lineage>
</organism>
<feature type="coiled-coil region" evidence="20">
    <location>
        <begin position="2847"/>
        <end position="2881"/>
    </location>
</feature>
<dbReference type="OrthoDB" id="447173at2759"/>
<dbReference type="GO" id="GO:0005874">
    <property type="term" value="C:microtubule"/>
    <property type="evidence" value="ECO:0007669"/>
    <property type="project" value="UniProtKB-KW"/>
</dbReference>
<gene>
    <name evidence="22" type="ORF">AGLY_010803</name>
</gene>
<dbReference type="FunFam" id="3.20.180.20:FF:000002">
    <property type="entry name" value="Cytoplasmic dynein heavy chain 1"/>
    <property type="match status" value="1"/>
</dbReference>
<dbReference type="InterPro" id="IPR024317">
    <property type="entry name" value="Dynein_heavy_chain_D4_dom"/>
</dbReference>
<dbReference type="Pfam" id="PF12781">
    <property type="entry name" value="AAA_9"/>
    <property type="match status" value="1"/>
</dbReference>
<keyword evidence="10" id="KW-0970">Cilium biogenesis/degradation</keyword>
<keyword evidence="13 20" id="KW-0175">Coiled coil</keyword>
<keyword evidence="8" id="KW-0493">Microtubule</keyword>
<evidence type="ECO:0000256" key="3">
    <source>
        <dbReference type="ARBA" id="ARBA00004245"/>
    </source>
</evidence>
<evidence type="ECO:0000256" key="11">
    <source>
        <dbReference type="ARBA" id="ARBA00022840"/>
    </source>
</evidence>
<dbReference type="Gene3D" id="1.10.8.720">
    <property type="entry name" value="Region D6 of dynein motor"/>
    <property type="match status" value="1"/>
</dbReference>
<dbReference type="InterPro" id="IPR041658">
    <property type="entry name" value="AAA_lid_11"/>
</dbReference>
<evidence type="ECO:0000256" key="4">
    <source>
        <dbReference type="ARBA" id="ARBA00008887"/>
    </source>
</evidence>
<evidence type="ECO:0000256" key="10">
    <source>
        <dbReference type="ARBA" id="ARBA00022794"/>
    </source>
</evidence>
<keyword evidence="6" id="KW-1003">Cell membrane</keyword>
<dbReference type="PANTHER" id="PTHR45703:SF22">
    <property type="entry name" value="DYNEIN CYTOPLASMIC 2 HEAVY CHAIN 1"/>
    <property type="match status" value="1"/>
</dbReference>
<dbReference type="InterPro" id="IPR043160">
    <property type="entry name" value="Dynein_C_barrel"/>
</dbReference>
<evidence type="ECO:0000256" key="12">
    <source>
        <dbReference type="ARBA" id="ARBA00023017"/>
    </source>
</evidence>
<evidence type="ECO:0000256" key="15">
    <source>
        <dbReference type="ARBA" id="ARBA00023136"/>
    </source>
</evidence>
<dbReference type="InterPro" id="IPR043157">
    <property type="entry name" value="Dynein_AAA1S"/>
</dbReference>
<dbReference type="GO" id="GO:0008569">
    <property type="term" value="F:minus-end-directed microtubule motor activity"/>
    <property type="evidence" value="ECO:0007669"/>
    <property type="project" value="InterPro"/>
</dbReference>
<keyword evidence="23" id="KW-1185">Reference proteome</keyword>
<evidence type="ECO:0000259" key="21">
    <source>
        <dbReference type="SMART" id="SM00382"/>
    </source>
</evidence>
<evidence type="ECO:0000256" key="17">
    <source>
        <dbReference type="ARBA" id="ARBA00023212"/>
    </source>
</evidence>
<keyword evidence="11" id="KW-0067">ATP-binding</keyword>
<dbReference type="InterPro" id="IPR049400">
    <property type="entry name" value="DYNC2H1_AAA_dom"/>
</dbReference>
<protein>
    <recommendedName>
        <fullName evidence="19">Cytoplasmic dynein 2 heavy chain 1</fullName>
    </recommendedName>
</protein>
<comment type="subcellular location">
    <subcellularLocation>
        <location evidence="2">Cell membrane</location>
        <topology evidence="2">Peripheral membrane protein</topology>
    </subcellularLocation>
    <subcellularLocation>
        <location evidence="1">Cell projection</location>
        <location evidence="1">Cilium</location>
    </subcellularLocation>
    <subcellularLocation>
        <location evidence="3">Cytoplasm</location>
        <location evidence="3">Cytoskeleton</location>
    </subcellularLocation>
</comment>
<evidence type="ECO:0000256" key="9">
    <source>
        <dbReference type="ARBA" id="ARBA00022741"/>
    </source>
</evidence>
<evidence type="ECO:0000256" key="20">
    <source>
        <dbReference type="SAM" id="Coils"/>
    </source>
</evidence>
<dbReference type="InterPro" id="IPR013594">
    <property type="entry name" value="Dynein_heavy_tail"/>
</dbReference>
<evidence type="ECO:0000313" key="23">
    <source>
        <dbReference type="Proteomes" id="UP000475862"/>
    </source>
</evidence>
<comment type="caution">
    <text evidence="22">The sequence shown here is derived from an EMBL/GenBank/DDBJ whole genome shotgun (WGS) entry which is preliminary data.</text>
</comment>
<keyword evidence="5" id="KW-0217">Developmental protein</keyword>
<dbReference type="GO" id="GO:0005524">
    <property type="term" value="F:ATP binding"/>
    <property type="evidence" value="ECO:0007669"/>
    <property type="project" value="UniProtKB-KW"/>
</dbReference>
<dbReference type="Gene3D" id="1.10.8.710">
    <property type="match status" value="1"/>
</dbReference>
<dbReference type="Pfam" id="PF18199">
    <property type="entry name" value="Dynein_C"/>
    <property type="match status" value="1"/>
</dbReference>
<evidence type="ECO:0000256" key="2">
    <source>
        <dbReference type="ARBA" id="ARBA00004202"/>
    </source>
</evidence>
<dbReference type="InterPro" id="IPR035706">
    <property type="entry name" value="AAA_9"/>
</dbReference>
<dbReference type="Gene3D" id="3.20.180.20">
    <property type="entry name" value="Dynein heavy chain, N-terminal domain 2"/>
    <property type="match status" value="1"/>
</dbReference>
<dbReference type="Pfam" id="PF18198">
    <property type="entry name" value="AAA_lid_11"/>
    <property type="match status" value="1"/>
</dbReference>
<dbReference type="Gene3D" id="1.20.920.20">
    <property type="match status" value="1"/>
</dbReference>
<evidence type="ECO:0000256" key="7">
    <source>
        <dbReference type="ARBA" id="ARBA00022490"/>
    </source>
</evidence>
<dbReference type="Gene3D" id="1.20.1270.280">
    <property type="match status" value="1"/>
</dbReference>
<evidence type="ECO:0000256" key="19">
    <source>
        <dbReference type="ARBA" id="ARBA00023902"/>
    </source>
</evidence>
<dbReference type="SUPFAM" id="SSF52540">
    <property type="entry name" value="P-loop containing nucleoside triphosphate hydrolases"/>
    <property type="match status" value="4"/>
</dbReference>
<evidence type="ECO:0000313" key="22">
    <source>
        <dbReference type="EMBL" id="KAE9531597.1"/>
    </source>
</evidence>
<accession>A0A6G0TGT0</accession>
<dbReference type="Gene3D" id="1.20.920.30">
    <property type="match status" value="1"/>
</dbReference>
<dbReference type="InterPro" id="IPR027417">
    <property type="entry name" value="P-loop_NTPase"/>
</dbReference>
<evidence type="ECO:0000256" key="14">
    <source>
        <dbReference type="ARBA" id="ARBA00023069"/>
    </source>
</evidence>
<evidence type="ECO:0000256" key="16">
    <source>
        <dbReference type="ARBA" id="ARBA00023175"/>
    </source>
</evidence>
<dbReference type="Pfam" id="PF08393">
    <property type="entry name" value="DHC_N2"/>
    <property type="match status" value="1"/>
</dbReference>
<evidence type="ECO:0000256" key="13">
    <source>
        <dbReference type="ARBA" id="ARBA00023054"/>
    </source>
</evidence>
<dbReference type="Gene3D" id="1.20.140.100">
    <property type="entry name" value="Dynein heavy chain, N-terminal domain 2"/>
    <property type="match status" value="1"/>
</dbReference>
<keyword evidence="18" id="KW-0966">Cell projection</keyword>
<evidence type="ECO:0000256" key="1">
    <source>
        <dbReference type="ARBA" id="ARBA00004138"/>
    </source>
</evidence>
<dbReference type="FunFam" id="1.20.920.20:FF:000002">
    <property type="entry name" value="Cytoplasmic dynein 1 heavy chain"/>
    <property type="match status" value="1"/>
</dbReference>
<feature type="domain" description="AAA+ ATPase" evidence="21">
    <location>
        <begin position="1644"/>
        <end position="1740"/>
    </location>
</feature>
<dbReference type="InterPro" id="IPR026983">
    <property type="entry name" value="DHC"/>
</dbReference>
<feature type="domain" description="AAA+ ATPase" evidence="21">
    <location>
        <begin position="1932"/>
        <end position="2078"/>
    </location>
</feature>
<dbReference type="InterPro" id="IPR054354">
    <property type="entry name" value="DYNC2H1-like_lid"/>
</dbReference>
<reference evidence="22 23" key="1">
    <citation type="submission" date="2019-08" db="EMBL/GenBank/DDBJ databases">
        <title>The genome of the soybean aphid Biotype 1, its phylome, world population structure and adaptation to the North American continent.</title>
        <authorList>
            <person name="Giordano R."/>
            <person name="Donthu R.K."/>
            <person name="Hernandez A.G."/>
            <person name="Wright C.L."/>
            <person name="Zimin A.V."/>
        </authorList>
    </citation>
    <scope>NUCLEOTIDE SEQUENCE [LARGE SCALE GENOMIC DNA]</scope>
    <source>
        <tissue evidence="22">Whole aphids</tissue>
    </source>
</reference>
<keyword evidence="9" id="KW-0547">Nucleotide-binding</keyword>
<dbReference type="Gene3D" id="1.10.8.1220">
    <property type="match status" value="1"/>
</dbReference>
<dbReference type="GO" id="GO:0045505">
    <property type="term" value="F:dynein intermediate chain binding"/>
    <property type="evidence" value="ECO:0007669"/>
    <property type="project" value="InterPro"/>
</dbReference>
<dbReference type="FunFam" id="3.40.50.300:FF:000071">
    <property type="entry name" value="Cytoplasmic dynein heavy chain 1"/>
    <property type="match status" value="1"/>
</dbReference>
<keyword evidence="15" id="KW-0472">Membrane</keyword>
<dbReference type="Gene3D" id="3.10.490.20">
    <property type="match status" value="1"/>
</dbReference>
<dbReference type="InterPro" id="IPR013602">
    <property type="entry name" value="Dynein_heavy_linker"/>
</dbReference>
<dbReference type="InterPro" id="IPR041228">
    <property type="entry name" value="Dynein_C"/>
</dbReference>
<dbReference type="InterPro" id="IPR024743">
    <property type="entry name" value="Dynein_HC_stalk"/>
</dbReference>
<dbReference type="Proteomes" id="UP000475862">
    <property type="component" value="Unassembled WGS sequence"/>
</dbReference>
<dbReference type="GO" id="GO:0051959">
    <property type="term" value="F:dynein light intermediate chain binding"/>
    <property type="evidence" value="ECO:0007669"/>
    <property type="project" value="InterPro"/>
</dbReference>
<dbReference type="EMBL" id="VYZN01000041">
    <property type="protein sequence ID" value="KAE9531597.1"/>
    <property type="molecule type" value="Genomic_DNA"/>
</dbReference>
<dbReference type="Pfam" id="PF21264">
    <property type="entry name" value="DYNC2H1_AAA_dom"/>
    <property type="match status" value="1"/>
</dbReference>
<dbReference type="Pfam" id="PF12774">
    <property type="entry name" value="AAA_6"/>
    <property type="match status" value="1"/>
</dbReference>
<dbReference type="InterPro" id="IPR004273">
    <property type="entry name" value="Dynein_heavy_D6_P-loop"/>
</dbReference>
<evidence type="ECO:0000256" key="18">
    <source>
        <dbReference type="ARBA" id="ARBA00023273"/>
    </source>
</evidence>
<proteinExistence type="inferred from homology"/>
<evidence type="ECO:0000256" key="8">
    <source>
        <dbReference type="ARBA" id="ARBA00022701"/>
    </source>
</evidence>
<keyword evidence="12" id="KW-0243">Dynein</keyword>
<evidence type="ECO:0000256" key="5">
    <source>
        <dbReference type="ARBA" id="ARBA00022473"/>
    </source>
</evidence>
<dbReference type="SMART" id="SM00382">
    <property type="entry name" value="AAA"/>
    <property type="match status" value="2"/>
</dbReference>
<dbReference type="Pfam" id="PF12777">
    <property type="entry name" value="MT"/>
    <property type="match status" value="1"/>
</dbReference>
<dbReference type="InterPro" id="IPR042228">
    <property type="entry name" value="Dynein_linker_3"/>
</dbReference>
<dbReference type="Pfam" id="PF12780">
    <property type="entry name" value="AAA_8"/>
    <property type="match status" value="1"/>
</dbReference>
<sequence>MSDFRQDFIIKTAGNYFGFDVLDKNTILKSGFEHLNSFLNSPNCCTLYIKNTDTETLEANEKIVFQKDQNNKVIVFYKTRPESITENNLHSIICVYSMLNSPTEALYHSLHYIYTPSLLKDTKSEIKLDPKLQCLISDLEIGLKTTILKSSIHQSNTSIESHLGAILDIEDEADYWRVVKKHTSNKEESIAAEKICSLFLPITKQLKESSIQDLEECLENIHNCLDDIWKIEEIKYPQPRMEHIFEVIGNGIIKLIQQTTSDMNIWTGDHNENIDVLKMCLKTCNKWIKTCEQLTMLYWPNYTYHKWIGPKFLPENLITFSNHIKEIISILSVNNQMIKLLTAYEQEKLRTSDNLKSFIEFSDVSQLNTYTKEKWEAAVEKFEQKLQPAEDLIAGKLRNLINRKKSNTVELIHEFIHYQEIIERPKMYVQLKGELENFLNCLKQIINAMGDNVDGEQKINVLELAGLEPIVRNLYSLKQQEAKLNDIEKVSDRILTNLNGYQQLKDTLTVQKKTINNMITETYDNWVKDRRSAVINKSFRLNSDDPVIYFQSNKLMKVNFNPDIELLIREVKMLKILGYVIPAEIEKVSDMGSKFIRQAKSLEQIASFHNTIGDRMISSQRPMMLSSAIELLNLVKQQQRVTWTDIHSVDVYILEMRKLMEKISLENQTLANYHQSISNKIINLMSIDILQEQHQWKTELKSIRDIVRQVEEKFSNCEAWKTHLDFQIYKALNHRYQIGLEALNQHLPDFRIEIVYRQRQLKFNPPIEEIRMKYFSQLKKFISVPISFRGIVDSSVSIFAPMVDRNATKFTKLFLRAEKLFERLENILKEWENRVSLGSIDMEKMIQENIKTAQDWENNFRSSKSWGQQIAKFNCAELNVECFIVSTAAVRLELETHNRRYWDTMSTLLHSSILFDIARLNKFIEESVEILQQQTLSAKQVNNNHKKIIESSYEMNLVVSEIIKKQKVLSNWTNEKVDKMNQALSSWENFKNMLENHQMIMKQQIDTMKSNLTAEIQNILNMLDAFHSKWQQYKPKSFEDENNSKFKKVVEFLKNSRAEWNTLKEKKEKIINDCKDAYIDIPDFSSYDSIENDLQKLENIWGLYDEFNLDLQEIGQEKWIEFRGKAYKKCMNFILKWQEKLKEMTTSPLTIKIYNELETLKAFSLCIKYVQGETFTEKHWIEMFSIIGIPYKHIEQLKFEDFILVKDKIKEKLISLQELNTKATNEITIRQALSELDMWEFETHFSTLNYVDSKGQTIRIINDFKTIFSSIGEKLCLLQSIKNTSNDEQFIDKSNVWESRLMELDAHLRQFSHVQRKWLYLDPIFGSGTLKIDKEVKLRFDRVDRDFKYILQQSLDSKILQFLKINNIKHLLESMLNLLATTKKSLNDFLEDKRKSFPRFYFLSDEDLLEMIGQTKKVSVVQAHLKKLFSGVRNVQFNSSGNIIAIESPQNEIVNLDKPVQVSNQIEEWLKLLVQEITNTLKICFMNCLKEPDPLKYPSQILCMVNEVLFSSRCEDAIKKQQLQQLQKSLKNQLDTYTTLNVESSVRGENVLHLKIKSLILDTIHHISVVDELINSRVSSIHDWEWQKRIRFYSHSGGEISIRMVDSEFMYSYEYQGISPKLVHTPLTDNCYLTLTQAMNMGFGGNPYGPAGTGKTESIKALGYLFGRQVLVFNCDEGIDIKSLTRILIGLARCGAWGCFDEFNRLEDSTLSMISTRIHPIQEAIKNKETNFVLENQKIDLNLNAGIFVTLNPAGQGYGGRNKLPDNLKQLFRPVIMSKPDQTLIANVTLHAEGFKHPQMIAKKLVETFDSAKQLLSNQQHYDWGLRAMKTVIGFCGTILKASAVTLNSLSEECSVAVQALELNTISKLTFDDSVLFKSLISNIFPEVKVSNSTQIYDTLTQKIRKAAEEMELQINPRQEQKCIELYEQLQQRMGVVVMGPPSTGKTTIIQLLSRALTTNNNIKIHKINPKAQSRSQLLGKVDLDTRQWIDGIISKAAQQAYSENPDIISWIIFDGDVDPEWIESLNSVLDDNRLLTLPSGWRIQFGNNINFIFETHSLRHASPATVSRMGIILLSEEDTSVKNVIDSWTHTFPNSNIVKDYELQLYKAVKWLEINGQFVCSCSMISTVKNVLHLLTDVKSKSHFIICLINGLGANLIASNRDKFTKMVFEMFEEYVSEINDVKYYCYNEIRDNVEAYNFLNTENSNLFGNKIGDLIETPRIANASDILIKWVQQSKSIFVVGPPASGKSKIIFKCTNLLRGIECVTIHCSAQTSPEQILLKMSQVCVVVSNNKGRVYRPKNSERLILHLKNLNHVKPDKWGSIHLAAFIQQLIFFGGFYEPVTLEWMGIDSNIVIINSLTSIDGINPRLVSASNILHIETPQKHELQKICSEYLSTVIDDKSEIITNAIVDLLVKTRETLTSVQTPHYIFTNHILVELCKNLSRYQFNDENNAAQVLFFEANRIFNDRLVTYEDKSKFEGLIQKIYVDLRLKYKYEDVVYICERKIDSKQIGLLSKLNIEEWKKIIEKCIITNETTNQEVELNTELLYLITAYCERILTKPSGCMLLVGRLGIGRNLAVRIVASRHNATVVYPKIRPIFNLNAFRNDLKTIMQTCGIDNEEVYYIVEEHHIVNNEVLDIVSCLIVSGEVMGLYQNEELESLCAPLKDQMSQQNFDGTSINFFTQRVKNNLHVVMILDSESEFFNNCLENSPAVLDHSHILWLNRWDDKTMEIIPELIFKKNKIINKFPSINEHMSYFASIHQEAAAWMNTCPRRYLSFIQTFSILLMHKQESINKRMAHLKAGLSKLTDARNIVAKLKSDAGVQETKLAEKQEKANQALNMISRTMQGANTKKEQMESLRKEFQIKNDVLNQRKKEIDQELAQVEPLIEEAQAAVSNIKSEALTEIRSLRAPPEVIRDILEGVLRLMGIQDTSWNSMKTFLAKRGVKEDIRFFDARRISEANRDSVEKLLKSKRDSFDSKNAKRASAAAAPLASWVVANVEYSHILHKIKPLETEHASLKSKLQKAEEQIELLSDGLDSVEKNVSELREQLTVNTKEAAEIELNINKEKKTIEAAQKLVEKLDDEFSRWGLQVNELSLSLENLLPSTLLASAFMTYLSECSDSIRNEKIEKWKYELKSNEFSFSKFMESERQILQWITEGLPSDETSHQNAIILKQIKTLQILAKFYPLIIDPNNDIMEWLKLKLPVNSTDFTSFENPKLYSILELAVRFGKTMVIYNVSKLDPILVPVLRSDFIIEGSRKMVQIADRLVDYNENFQLYLFSNSTDLTLSSDQSVLLTIVNFTLNHIGLTEQLLRHALKVQNPKLDSMHLELLHTEEELKSKLHVLQENVLKDLAGAQGNILENQELLNSLDSIKTNSTEISKSLDESLKVQSKLESECQVYKPFSSYASKIYFALKDFFAFNRFCQISMATFIKLFQSTLKESTGGTNQEKRLLHTVYYYVSRSLFKDQRLTFATYLSYKLNSNDFGSNEWELFIGKKTTNIDEELNYKDNIPKWINDDRSFDVYMLKESVPELYEKLQLDNQNIWKDFVGTTNSSIPNLVNVSSFQQVLITQALKPDRLHKVLTEFSLNQLKLTDLSPSTLSLTKLVGENTEPVMIITSIGSDPSDELRMLAKQMTHENCIEIAVGEDRSEVDSLQELCKQPKWVVLKNIHLSSESILMELEKRLKSLENVHEKFAVWMTTEPNEKIQHSLVVSCVKVAYETPHGVKRNMKRAYDIWKNEHVVWKSSDEIRSAYALAWFHSIVLERRTYIPQGWSQYYEFNDSDLTATLKILQKSIHRGNSDCIKHSSTRWAYIHGLCEKAIYGGRITNVQDIAILTTYLRCVFTSDNVNWKDGIPGIMDLNSGDAKDVENALRSVPEQDTPKLLDLPENVDRSWQKKQSTETISQLRRVSIGRIGTKLHIKSDWHLEVQPILDLWKALNKGVNLTELPTSRSGDSNPRPVDAFFSQELNFAVRLIRNVHKTLAAVNQTIRSNTRPSTTVSDTVLHLITLQTPKLWLDQWNGPNDPMTYVRTIVARTMSVKKINTSTDKLSQKINLDELFHPRTLLIALKQQTAKQYDIPMNSLILDCSLSTNGLKGSKIKLTISNLIIEGARLNHNALVENTADSPSVAVIDDITLAWIPQEHTNYTKNSDLQMALYETQFRDNLISLIPMAIPLNEQKKWILAGVTLFLRTH</sequence>
<dbReference type="Pfam" id="PF03028">
    <property type="entry name" value="Dynein_heavy"/>
    <property type="match status" value="1"/>
</dbReference>
<dbReference type="Pfam" id="PF12775">
    <property type="entry name" value="AAA_7"/>
    <property type="match status" value="1"/>
</dbReference>
<dbReference type="InterPro" id="IPR035699">
    <property type="entry name" value="AAA_6"/>
</dbReference>
<dbReference type="Pfam" id="PF22597">
    <property type="entry name" value="DYN_lid"/>
    <property type="match status" value="1"/>
</dbReference>
<keyword evidence="17" id="KW-0206">Cytoskeleton</keyword>
<feature type="coiled-coil region" evidence="20">
    <location>
        <begin position="3010"/>
        <end position="3086"/>
    </location>
</feature>
<dbReference type="GO" id="GO:0030286">
    <property type="term" value="C:dynein complex"/>
    <property type="evidence" value="ECO:0007669"/>
    <property type="project" value="UniProtKB-KW"/>
</dbReference>
<dbReference type="InterPro" id="IPR042222">
    <property type="entry name" value="Dynein_2_N"/>
</dbReference>
<dbReference type="InterPro" id="IPR042219">
    <property type="entry name" value="AAA_lid_11_sf"/>
</dbReference>
<evidence type="ECO:0000256" key="6">
    <source>
        <dbReference type="ARBA" id="ARBA00022475"/>
    </source>
</evidence>
<dbReference type="Pfam" id="PF08385">
    <property type="entry name" value="DHC_N1"/>
    <property type="match status" value="1"/>
</dbReference>